<evidence type="ECO:0000256" key="3">
    <source>
        <dbReference type="ARBA" id="ARBA00023239"/>
    </source>
</evidence>
<gene>
    <name evidence="5" type="ORF">SAMN05660330_01869</name>
</gene>
<dbReference type="EMBL" id="FNJI01000011">
    <property type="protein sequence ID" value="SDP12865.1"/>
    <property type="molecule type" value="Genomic_DNA"/>
</dbReference>
<protein>
    <submittedName>
        <fullName evidence="5">Nitrogen fixation protein NifB</fullName>
    </submittedName>
</protein>
<evidence type="ECO:0000313" key="6">
    <source>
        <dbReference type="Proteomes" id="UP000199073"/>
    </source>
</evidence>
<dbReference type="STRING" id="91360.SAMN05660330_01869"/>
<dbReference type="GO" id="GO:0051539">
    <property type="term" value="F:4 iron, 4 sulfur cluster binding"/>
    <property type="evidence" value="ECO:0007669"/>
    <property type="project" value="UniProtKB-KW"/>
</dbReference>
<dbReference type="InterPro" id="IPR013785">
    <property type="entry name" value="Aldolase_TIM"/>
</dbReference>
<dbReference type="SUPFAM" id="SSF102114">
    <property type="entry name" value="Radical SAM enzymes"/>
    <property type="match status" value="1"/>
</dbReference>
<dbReference type="PANTHER" id="PTHR43787:SF13">
    <property type="entry name" value="FEMO COFACTOR BIOSYNTHESIS PROTEIN NIFB"/>
    <property type="match status" value="1"/>
</dbReference>
<feature type="domain" description="Dinitrogenase iron-molybdenum cofactor biosynthesis" evidence="4">
    <location>
        <begin position="288"/>
        <end position="376"/>
    </location>
</feature>
<dbReference type="InterPro" id="IPR003731">
    <property type="entry name" value="Di-Nase_FeMo-co_biosynth"/>
</dbReference>
<dbReference type="Gene3D" id="3.20.20.70">
    <property type="entry name" value="Aldolase class I"/>
    <property type="match status" value="1"/>
</dbReference>
<dbReference type="PANTHER" id="PTHR43787">
    <property type="entry name" value="FEMO COFACTOR BIOSYNTHESIS PROTEIN NIFB-RELATED"/>
    <property type="match status" value="1"/>
</dbReference>
<evidence type="ECO:0000256" key="1">
    <source>
        <dbReference type="ARBA" id="ARBA00001966"/>
    </source>
</evidence>
<keyword evidence="3" id="KW-0456">Lyase</keyword>
<dbReference type="Pfam" id="PF02579">
    <property type="entry name" value="Nitro_FeMo-Co"/>
    <property type="match status" value="1"/>
</dbReference>
<dbReference type="Proteomes" id="UP000199073">
    <property type="component" value="Unassembled WGS sequence"/>
</dbReference>
<dbReference type="OrthoDB" id="9785734at2"/>
<dbReference type="SUPFAM" id="SSF53146">
    <property type="entry name" value="Nitrogenase accessory factor-like"/>
    <property type="match status" value="1"/>
</dbReference>
<accession>A0A1H0Q757</accession>
<evidence type="ECO:0000256" key="2">
    <source>
        <dbReference type="ARBA" id="ARBA00022485"/>
    </source>
</evidence>
<keyword evidence="6" id="KW-1185">Reference proteome</keyword>
<dbReference type="InterPro" id="IPR058240">
    <property type="entry name" value="rSAM_sf"/>
</dbReference>
<proteinExistence type="predicted"/>
<dbReference type="AlphaFoldDB" id="A0A1H0Q757"/>
<keyword evidence="2" id="KW-0004">4Fe-4S</keyword>
<keyword evidence="2" id="KW-0479">Metal-binding</keyword>
<organism evidence="5 6">
    <name type="scientific">Desulforhopalus singaporensis</name>
    <dbReference type="NCBI Taxonomy" id="91360"/>
    <lineage>
        <taxon>Bacteria</taxon>
        <taxon>Pseudomonadati</taxon>
        <taxon>Thermodesulfobacteriota</taxon>
        <taxon>Desulfobulbia</taxon>
        <taxon>Desulfobulbales</taxon>
        <taxon>Desulfocapsaceae</taxon>
        <taxon>Desulforhopalus</taxon>
    </lineage>
</organism>
<dbReference type="GO" id="GO:0016829">
    <property type="term" value="F:lyase activity"/>
    <property type="evidence" value="ECO:0007669"/>
    <property type="project" value="UniProtKB-KW"/>
</dbReference>
<keyword evidence="2" id="KW-0408">Iron</keyword>
<reference evidence="5 6" key="1">
    <citation type="submission" date="2016-10" db="EMBL/GenBank/DDBJ databases">
        <authorList>
            <person name="de Groot N.N."/>
        </authorList>
    </citation>
    <scope>NUCLEOTIDE SEQUENCE [LARGE SCALE GENOMIC DNA]</scope>
    <source>
        <strain evidence="5 6">DSM 12130</strain>
    </source>
</reference>
<evidence type="ECO:0000259" key="4">
    <source>
        <dbReference type="Pfam" id="PF02579"/>
    </source>
</evidence>
<sequence length="390" mass="42060">MIATTTKQKNSTRAALATIKDSNVFCMPVAPQLVARTRFSPVQPLCGRSWTVAEALALLRETTLQQETITLMAAISGPGDPLATPDITLHAVRQIKKLYPELKIGIRTLGMGSEKLAGELAKAGADYIELQVDALRAEVLEKLYAWIRPGQKTLKISQAAKILIQQQRHGVPALKFHNLTVCIRSTLYPGYNLNHVSGIGREMQELGADTIALVPYSFEPGTEVDLASPTTEEVEAVSGETEKYLPITGPLINSRNLTASISAAATAFSGLAGPTEEKPNVAVTSSDGMEVNLHLGHADRFLIYGPRDDGLPCLLETRDAPEPGSGKARWEEAATILSDCFALLTASAGDSPKNILSKEGVTVVLARDNIEGTVDRLYYGDNKKKNNKEQ</sequence>
<dbReference type="CDD" id="cd01335">
    <property type="entry name" value="Radical_SAM"/>
    <property type="match status" value="1"/>
</dbReference>
<comment type="cofactor">
    <cofactor evidence="1">
        <name>[4Fe-4S] cluster</name>
        <dbReference type="ChEBI" id="CHEBI:49883"/>
    </cofactor>
</comment>
<dbReference type="RefSeq" id="WP_092222107.1">
    <property type="nucleotide sequence ID" value="NZ_FNJI01000011.1"/>
</dbReference>
<name>A0A1H0Q757_9BACT</name>
<dbReference type="Gene3D" id="3.30.420.130">
    <property type="entry name" value="Dinitrogenase iron-molybdenum cofactor biosynthesis domain"/>
    <property type="match status" value="1"/>
</dbReference>
<evidence type="ECO:0000313" key="5">
    <source>
        <dbReference type="EMBL" id="SDP12865.1"/>
    </source>
</evidence>
<keyword evidence="2" id="KW-0411">Iron-sulfur</keyword>
<dbReference type="InterPro" id="IPR036105">
    <property type="entry name" value="DiNase_FeMo-co_biosyn_sf"/>
</dbReference>